<dbReference type="Proteomes" id="UP000271098">
    <property type="component" value="Unassembled WGS sequence"/>
</dbReference>
<dbReference type="GO" id="GO:0007005">
    <property type="term" value="P:mitochondrion organization"/>
    <property type="evidence" value="ECO:0007669"/>
    <property type="project" value="TreeGrafter"/>
</dbReference>
<dbReference type="InterPro" id="IPR009543">
    <property type="entry name" value="VPS13_VAB"/>
</dbReference>
<sequence length="503" mass="56798">MVWNENFGDNRMLCVKRDDVKYWSCPFRIDLISSFHVTMRDADETPRFLRVEVILNSAIFYITFTDARYYPPPIQLENLSDVPVLYQQKIDSIYEISSRYLGLSSSHLRTICKARSTVDYAWDDPYGNKLLVLQVFENKSNCYDPQKPGMGPPLVYTNDLDEGFDGVEGCISQLKDKDLNLRRGKPITALFSHLLPRKPGYGFTDEFELALEVMQKGKVMLNKLNLSDSSRSQLWRFASDGCLENIGMNNRARPGERYVLDVLDSGGFERQLRCKIEGMFVEARKTEVVLAAPNKNSPRSRNGVPVEQVWELQSQRPGSGILDVECLYRGPTLVVRITDRAKPYRAVQRFHQAPELLLACAAAAADGPGCSKVCDFEVNVSMRNGIGLSFINGLHEELIYARFQGIVLHVNRQGRTHQITGSVEVIQADNQLLATDRWQVLFCQQGAVSSGESGHSDTQVVVPALKLEMNCTPMEHYDAFDVRFFCCLGQCYTFAASAAENIY</sequence>
<feature type="domain" description="Vacuolar protein sorting-associated protein 13 VPS13 adaptor binding" evidence="1">
    <location>
        <begin position="9"/>
        <end position="127"/>
    </location>
</feature>
<dbReference type="GO" id="GO:0006623">
    <property type="term" value="P:protein targeting to vacuole"/>
    <property type="evidence" value="ECO:0007669"/>
    <property type="project" value="TreeGrafter"/>
</dbReference>
<proteinExistence type="predicted"/>
<dbReference type="AlphaFoldDB" id="A0A3P7NE79"/>
<dbReference type="Pfam" id="PF25036">
    <property type="entry name" value="VPS13_VAB"/>
    <property type="match status" value="1"/>
</dbReference>
<evidence type="ECO:0000313" key="2">
    <source>
        <dbReference type="EMBL" id="VDN32877.1"/>
    </source>
</evidence>
<keyword evidence="3" id="KW-1185">Reference proteome</keyword>
<dbReference type="InterPro" id="IPR026847">
    <property type="entry name" value="VPS13"/>
</dbReference>
<reference evidence="2 3" key="1">
    <citation type="submission" date="2018-11" db="EMBL/GenBank/DDBJ databases">
        <authorList>
            <consortium name="Pathogen Informatics"/>
        </authorList>
    </citation>
    <scope>NUCLEOTIDE SEQUENCE [LARGE SCALE GENOMIC DNA]</scope>
</reference>
<dbReference type="EMBL" id="UYRT01087708">
    <property type="protein sequence ID" value="VDN32877.1"/>
    <property type="molecule type" value="Genomic_DNA"/>
</dbReference>
<dbReference type="GO" id="GO:0045053">
    <property type="term" value="P:protein retention in Golgi apparatus"/>
    <property type="evidence" value="ECO:0007669"/>
    <property type="project" value="TreeGrafter"/>
</dbReference>
<evidence type="ECO:0000313" key="3">
    <source>
        <dbReference type="Proteomes" id="UP000271098"/>
    </source>
</evidence>
<dbReference type="PANTHER" id="PTHR16166:SF141">
    <property type="entry name" value="INTERMEMBRANE LIPID TRANSFER PROTEIN VPS13D"/>
    <property type="match status" value="1"/>
</dbReference>
<organism evidence="2 3">
    <name type="scientific">Gongylonema pulchrum</name>
    <dbReference type="NCBI Taxonomy" id="637853"/>
    <lineage>
        <taxon>Eukaryota</taxon>
        <taxon>Metazoa</taxon>
        <taxon>Ecdysozoa</taxon>
        <taxon>Nematoda</taxon>
        <taxon>Chromadorea</taxon>
        <taxon>Rhabditida</taxon>
        <taxon>Spirurina</taxon>
        <taxon>Spiruromorpha</taxon>
        <taxon>Spiruroidea</taxon>
        <taxon>Gongylonematidae</taxon>
        <taxon>Gongylonema</taxon>
    </lineage>
</organism>
<dbReference type="PANTHER" id="PTHR16166">
    <property type="entry name" value="VACUOLAR PROTEIN SORTING-ASSOCIATED PROTEIN VPS13"/>
    <property type="match status" value="1"/>
</dbReference>
<dbReference type="OrthoDB" id="272810at2759"/>
<accession>A0A3P7NE79</accession>
<protein>
    <recommendedName>
        <fullName evidence="1">Vacuolar protein sorting-associated protein 13 VPS13 adaptor binding domain-containing protein</fullName>
    </recommendedName>
</protein>
<name>A0A3P7NE79_9BILA</name>
<gene>
    <name evidence="2" type="ORF">GPUH_LOCUS18982</name>
</gene>
<evidence type="ECO:0000259" key="1">
    <source>
        <dbReference type="Pfam" id="PF25036"/>
    </source>
</evidence>